<evidence type="ECO:0000313" key="10">
    <source>
        <dbReference type="Proteomes" id="UP000062160"/>
    </source>
</evidence>
<feature type="binding site" evidence="5 7">
    <location>
        <position position="140"/>
    </location>
    <ligand>
        <name>substrate</name>
    </ligand>
</feature>
<organism evidence="9">
    <name type="scientific">Tepidanaerobacter syntrophicus</name>
    <dbReference type="NCBI Taxonomy" id="224999"/>
    <lineage>
        <taxon>Bacteria</taxon>
        <taxon>Bacillati</taxon>
        <taxon>Bacillota</taxon>
        <taxon>Clostridia</taxon>
        <taxon>Thermosediminibacterales</taxon>
        <taxon>Tepidanaerobacteraceae</taxon>
        <taxon>Tepidanaerobacter</taxon>
    </lineage>
</organism>
<evidence type="ECO:0000256" key="7">
    <source>
        <dbReference type="PIRSR" id="PIRSR600821-52"/>
    </source>
</evidence>
<evidence type="ECO:0000256" key="5">
    <source>
        <dbReference type="HAMAP-Rule" id="MF_01201"/>
    </source>
</evidence>
<dbReference type="CDD" id="cd00430">
    <property type="entry name" value="PLPDE_III_AR"/>
    <property type="match status" value="1"/>
</dbReference>
<protein>
    <recommendedName>
        <fullName evidence="5">Alanine racemase</fullName>
        <ecNumber evidence="5">5.1.1.1</ecNumber>
    </recommendedName>
</protein>
<dbReference type="InterPro" id="IPR020622">
    <property type="entry name" value="Ala_racemase_pyridoxalP-BS"/>
</dbReference>
<dbReference type="RefSeq" id="WP_059032654.1">
    <property type="nucleotide sequence ID" value="NZ_DF977001.1"/>
</dbReference>
<comment type="function">
    <text evidence="5">Catalyzes the interconversion of L-alanine and D-alanine. May also act on other amino acids.</text>
</comment>
<dbReference type="OrthoDB" id="9813814at2"/>
<dbReference type="PRINTS" id="PR00992">
    <property type="entry name" value="ALARACEMASE"/>
</dbReference>
<comment type="cofactor">
    <cofactor evidence="2 5 6">
        <name>pyridoxal 5'-phosphate</name>
        <dbReference type="ChEBI" id="CHEBI:597326"/>
    </cofactor>
</comment>
<comment type="pathway">
    <text evidence="5">Amino-acid biosynthesis; D-alanine biosynthesis; D-alanine from L-alanine: step 1/1.</text>
</comment>
<evidence type="ECO:0000313" key="9">
    <source>
        <dbReference type="EMBL" id="GAQ25253.1"/>
    </source>
</evidence>
<gene>
    <name evidence="9" type="ORF">TSYNT_7271</name>
</gene>
<dbReference type="InterPro" id="IPR000821">
    <property type="entry name" value="Ala_racemase"/>
</dbReference>
<evidence type="ECO:0000256" key="1">
    <source>
        <dbReference type="ARBA" id="ARBA00000316"/>
    </source>
</evidence>
<dbReference type="InterPro" id="IPR011079">
    <property type="entry name" value="Ala_racemase_C"/>
</dbReference>
<dbReference type="SUPFAM" id="SSF51419">
    <property type="entry name" value="PLP-binding barrel"/>
    <property type="match status" value="1"/>
</dbReference>
<sequence length="394" mass="43339">MSDELLNIRPTWAEIDLDNLRYNFAEIKKAISQNAKLCAVVKADGYGHGAFEVAEVAIASGASYLAVAFLDEAVELRQKGIKIPILILGFTPSVQFDTIIEYDITQTIYNVESAKILSEKALKQNKKAKVHIKLDTGMSRIGFQTDEASIGQIKEICKLQGLEVEGIFTHFAKADEKDSSATYQQFQSFTNAVNAIENDSLKIPIKHVANSAAIISYPQTHLDMVRPGIIIYGMYPSKEVPREKVRLKPVMSLKTRIAHVKSVPKGKAISYGGTYITQRQSLIATLPIGYADGYSRLLSSKAHVLVNGQRAPIVGRICMDQCMIDVTDVKEEVMQGDEVILIGSYGNESISAEDLADIIGTINYEITCGISKRVPRVYISGGKVSKVKNFLLKS</sequence>
<dbReference type="FunFam" id="3.20.20.10:FF:000002">
    <property type="entry name" value="Alanine racemase"/>
    <property type="match status" value="1"/>
</dbReference>
<keyword evidence="10" id="KW-1185">Reference proteome</keyword>
<comment type="similarity">
    <text evidence="5">Belongs to the alanine racemase family.</text>
</comment>
<dbReference type="PANTHER" id="PTHR30511">
    <property type="entry name" value="ALANINE RACEMASE"/>
    <property type="match status" value="1"/>
</dbReference>
<proteinExistence type="inferred from homology"/>
<dbReference type="PANTHER" id="PTHR30511:SF0">
    <property type="entry name" value="ALANINE RACEMASE, CATABOLIC-RELATED"/>
    <property type="match status" value="1"/>
</dbReference>
<dbReference type="SUPFAM" id="SSF50621">
    <property type="entry name" value="Alanine racemase C-terminal domain-like"/>
    <property type="match status" value="1"/>
</dbReference>
<dbReference type="SMART" id="SM01005">
    <property type="entry name" value="Ala_racemase_C"/>
    <property type="match status" value="1"/>
</dbReference>
<dbReference type="STRING" id="224999.GCA_001485475_01268"/>
<feature type="domain" description="Alanine racemase C-terminal" evidence="8">
    <location>
        <begin position="250"/>
        <end position="379"/>
    </location>
</feature>
<feature type="active site" description="Proton acceptor; specific for D-alanine" evidence="5">
    <location>
        <position position="42"/>
    </location>
</feature>
<dbReference type="GO" id="GO:0008784">
    <property type="term" value="F:alanine racemase activity"/>
    <property type="evidence" value="ECO:0007669"/>
    <property type="project" value="UniProtKB-UniRule"/>
</dbReference>
<dbReference type="PROSITE" id="PS00395">
    <property type="entry name" value="ALANINE_RACEMASE"/>
    <property type="match status" value="1"/>
</dbReference>
<feature type="binding site" evidence="5 7">
    <location>
        <position position="319"/>
    </location>
    <ligand>
        <name>substrate</name>
    </ligand>
</feature>
<dbReference type="EC" id="5.1.1.1" evidence="5"/>
<feature type="active site" description="Proton acceptor; specific for L-alanine" evidence="5">
    <location>
        <position position="271"/>
    </location>
</feature>
<dbReference type="Pfam" id="PF01168">
    <property type="entry name" value="Ala_racemase_N"/>
    <property type="match status" value="1"/>
</dbReference>
<dbReference type="AlphaFoldDB" id="A0A0U9HEM1"/>
<dbReference type="Gene3D" id="2.40.37.10">
    <property type="entry name" value="Lyase, Ornithine Decarboxylase, Chain A, domain 1"/>
    <property type="match status" value="1"/>
</dbReference>
<dbReference type="FunFam" id="2.40.37.10:FF:000006">
    <property type="entry name" value="Alanine racemase"/>
    <property type="match status" value="1"/>
</dbReference>
<dbReference type="Proteomes" id="UP000062160">
    <property type="component" value="Unassembled WGS sequence"/>
</dbReference>
<dbReference type="UniPathway" id="UPA00042">
    <property type="reaction ID" value="UER00497"/>
</dbReference>
<keyword evidence="4 5" id="KW-0413">Isomerase</keyword>
<dbReference type="Gene3D" id="3.20.20.10">
    <property type="entry name" value="Alanine racemase"/>
    <property type="match status" value="1"/>
</dbReference>
<dbReference type="InterPro" id="IPR001608">
    <property type="entry name" value="Ala_racemase_N"/>
</dbReference>
<dbReference type="Pfam" id="PF00842">
    <property type="entry name" value="Ala_racemase_C"/>
    <property type="match status" value="1"/>
</dbReference>
<evidence type="ECO:0000256" key="2">
    <source>
        <dbReference type="ARBA" id="ARBA00001933"/>
    </source>
</evidence>
<evidence type="ECO:0000256" key="3">
    <source>
        <dbReference type="ARBA" id="ARBA00022898"/>
    </source>
</evidence>
<evidence type="ECO:0000259" key="8">
    <source>
        <dbReference type="SMART" id="SM01005"/>
    </source>
</evidence>
<name>A0A0U9HEM1_9FIRM</name>
<dbReference type="InterPro" id="IPR029066">
    <property type="entry name" value="PLP-binding_barrel"/>
</dbReference>
<evidence type="ECO:0000256" key="4">
    <source>
        <dbReference type="ARBA" id="ARBA00023235"/>
    </source>
</evidence>
<dbReference type="GO" id="GO:0030632">
    <property type="term" value="P:D-alanine biosynthetic process"/>
    <property type="evidence" value="ECO:0007669"/>
    <property type="project" value="UniProtKB-UniRule"/>
</dbReference>
<dbReference type="GO" id="GO:0009252">
    <property type="term" value="P:peptidoglycan biosynthetic process"/>
    <property type="evidence" value="ECO:0007669"/>
    <property type="project" value="TreeGrafter"/>
</dbReference>
<dbReference type="InterPro" id="IPR009006">
    <property type="entry name" value="Ala_racemase/Decarboxylase_C"/>
</dbReference>
<dbReference type="HAMAP" id="MF_01201">
    <property type="entry name" value="Ala_racemase"/>
    <property type="match status" value="1"/>
</dbReference>
<accession>A0A0U9HEM1</accession>
<keyword evidence="3 5" id="KW-0663">Pyridoxal phosphate</keyword>
<dbReference type="NCBIfam" id="TIGR00492">
    <property type="entry name" value="alr"/>
    <property type="match status" value="1"/>
</dbReference>
<comment type="catalytic activity">
    <reaction evidence="1 5">
        <text>L-alanine = D-alanine</text>
        <dbReference type="Rhea" id="RHEA:20249"/>
        <dbReference type="ChEBI" id="CHEBI:57416"/>
        <dbReference type="ChEBI" id="CHEBI:57972"/>
        <dbReference type="EC" id="5.1.1.1"/>
    </reaction>
</comment>
<dbReference type="EMBL" id="DF977001">
    <property type="protein sequence ID" value="GAQ25253.1"/>
    <property type="molecule type" value="Genomic_DNA"/>
</dbReference>
<feature type="modified residue" description="N6-(pyridoxal phosphate)lysine" evidence="5 6">
    <location>
        <position position="42"/>
    </location>
</feature>
<evidence type="ECO:0000256" key="6">
    <source>
        <dbReference type="PIRSR" id="PIRSR600821-50"/>
    </source>
</evidence>
<dbReference type="GO" id="GO:0005829">
    <property type="term" value="C:cytosol"/>
    <property type="evidence" value="ECO:0007669"/>
    <property type="project" value="TreeGrafter"/>
</dbReference>
<reference evidence="9" key="1">
    <citation type="journal article" date="2016" name="Genome Announc.">
        <title>Draft Genome Sequence of the Syntrophic Lactate-Degrading Bacterium Tepidanaerobacter syntrophicus JLT.</title>
        <authorList>
            <person name="Matsuura N."/>
            <person name="Ohashi A."/>
            <person name="Tourlousse D.M."/>
            <person name="Sekiguchi Y."/>
        </authorList>
    </citation>
    <scope>NUCLEOTIDE SEQUENCE [LARGE SCALE GENOMIC DNA]</scope>
    <source>
        <strain evidence="9">JL</strain>
    </source>
</reference>
<dbReference type="GO" id="GO:0030170">
    <property type="term" value="F:pyridoxal phosphate binding"/>
    <property type="evidence" value="ECO:0007669"/>
    <property type="project" value="UniProtKB-UniRule"/>
</dbReference>